<dbReference type="InterPro" id="IPR003607">
    <property type="entry name" value="HD/PDEase_dom"/>
</dbReference>
<proteinExistence type="predicted"/>
<accession>A0A5A5U245</accession>
<name>A0A5A5U245_LEUCI</name>
<dbReference type="InterPro" id="IPR006675">
    <property type="entry name" value="HDIG_dom"/>
</dbReference>
<protein>
    <submittedName>
        <fullName evidence="2">Hydrolase</fullName>
    </submittedName>
</protein>
<organism evidence="2 3">
    <name type="scientific">Leuconostoc citreum</name>
    <dbReference type="NCBI Taxonomy" id="33964"/>
    <lineage>
        <taxon>Bacteria</taxon>
        <taxon>Bacillati</taxon>
        <taxon>Bacillota</taxon>
        <taxon>Bacilli</taxon>
        <taxon>Lactobacillales</taxon>
        <taxon>Lactobacillaceae</taxon>
        <taxon>Leuconostoc</taxon>
    </lineage>
</organism>
<keyword evidence="2" id="KW-0378">Hydrolase</keyword>
<dbReference type="EMBL" id="BJJW01000008">
    <property type="protein sequence ID" value="GDZ84116.1"/>
    <property type="molecule type" value="Genomic_DNA"/>
</dbReference>
<sequence>MHNPNAWRQDQDYLNIVDDLLQHDEVQQLAQYTQHHFSNRLRHSISVSYQSYTIAKKIGADAEATARAGLLHDMFYYDWRVTRFEEGSHAYVHPRIALQNARKITHISDKEADIIVKHMFGATIALPKYRESWIVSIVDDFAAVNEYLIPKAYLTYFKWHTKWLKKVSEVFA</sequence>
<dbReference type="NCBIfam" id="TIGR00277">
    <property type="entry name" value="HDIG"/>
    <property type="match status" value="1"/>
</dbReference>
<dbReference type="GO" id="GO:0016787">
    <property type="term" value="F:hydrolase activity"/>
    <property type="evidence" value="ECO:0007669"/>
    <property type="project" value="UniProtKB-KW"/>
</dbReference>
<feature type="domain" description="HD" evidence="1">
    <location>
        <begin position="40"/>
        <end position="143"/>
    </location>
</feature>
<dbReference type="InterPro" id="IPR006674">
    <property type="entry name" value="HD_domain"/>
</dbReference>
<evidence type="ECO:0000259" key="1">
    <source>
        <dbReference type="Pfam" id="PF01966"/>
    </source>
</evidence>
<dbReference type="SUPFAM" id="SSF109604">
    <property type="entry name" value="HD-domain/PDEase-like"/>
    <property type="match status" value="1"/>
</dbReference>
<dbReference type="RefSeq" id="WP_149334518.1">
    <property type="nucleotide sequence ID" value="NZ_BJJW01000008.1"/>
</dbReference>
<reference evidence="2 3" key="1">
    <citation type="submission" date="2019-04" db="EMBL/GenBank/DDBJ databases">
        <title>A pseudo-fructophilic Leuconostoc citreum strain F192-5 isolated from peel of satsuma mandarin: the first report for isolation and characterization of strain-dependent fructophilic-like characteristics.</title>
        <authorList>
            <person name="Maeno S."/>
            <person name="Tanizawa Y."/>
            <person name="Kajikawa A."/>
            <person name="Kanesaki Y."/>
            <person name="Kubota E."/>
            <person name="Arita M."/>
            <person name="Leon D."/>
            <person name="Endo A."/>
        </authorList>
    </citation>
    <scope>NUCLEOTIDE SEQUENCE [LARGE SCALE GENOMIC DNA]</scope>
    <source>
        <strain evidence="2 3">F192-5</strain>
    </source>
</reference>
<comment type="caution">
    <text evidence="2">The sequence shown here is derived from an EMBL/GenBank/DDBJ whole genome shotgun (WGS) entry which is preliminary data.</text>
</comment>
<dbReference type="CDD" id="cd00077">
    <property type="entry name" value="HDc"/>
    <property type="match status" value="1"/>
</dbReference>
<evidence type="ECO:0000313" key="3">
    <source>
        <dbReference type="Proteomes" id="UP000323274"/>
    </source>
</evidence>
<dbReference type="Gene3D" id="1.10.3210.10">
    <property type="entry name" value="Hypothetical protein af1432"/>
    <property type="match status" value="1"/>
</dbReference>
<dbReference type="Proteomes" id="UP000323274">
    <property type="component" value="Unassembled WGS sequence"/>
</dbReference>
<gene>
    <name evidence="2" type="ORF">LCIT_13580</name>
</gene>
<dbReference type="AlphaFoldDB" id="A0A5A5U245"/>
<dbReference type="Pfam" id="PF01966">
    <property type="entry name" value="HD"/>
    <property type="match status" value="1"/>
</dbReference>
<evidence type="ECO:0000313" key="2">
    <source>
        <dbReference type="EMBL" id="GDZ84116.1"/>
    </source>
</evidence>